<keyword evidence="1" id="KW-0732">Signal</keyword>
<reference evidence="2 3" key="1">
    <citation type="submission" date="2020-07" db="EMBL/GenBank/DDBJ databases">
        <title>Halophilic bacteria isolated from french cheeses.</title>
        <authorList>
            <person name="Kothe C.I."/>
            <person name="Farah-Kraiem B."/>
            <person name="Renault P."/>
            <person name="Dridi B."/>
        </authorList>
    </citation>
    <scope>NUCLEOTIDE SEQUENCE [LARGE SCALE GENOMIC DNA]</scope>
    <source>
        <strain evidence="2 3">FME14</strain>
    </source>
</reference>
<name>A0ABR9FSM1_9GAMM</name>
<sequence>MNTSIRNIVFSGLFISSGLTFAEPPIIVDENNPFLNEKSQKSINEPNGVSIYSFSKEEMSIANKNESKSYLNAIESTNNFGYVEVDSSEIRDFNKLIAEYIQHDSDFKISKMRSLLLKQALSDRATLSAIVPNKISNVNSFKKADLTSIITSEKSLVLESSSGNFIKGKGWDSLTRIVKNPEFGILIIDEWDFSDESSGVIMDRDAINIHINGNPGIIIVKQDEHGNAETSLSWVTDSKSYSILLNKNVYQEGLINSLVLLAEKFPSGNASY</sequence>
<dbReference type="EMBL" id="RRZA01000115">
    <property type="protein sequence ID" value="MBE0459812.1"/>
    <property type="molecule type" value="Genomic_DNA"/>
</dbReference>
<evidence type="ECO:0008006" key="4">
    <source>
        <dbReference type="Google" id="ProtNLM"/>
    </source>
</evidence>
<feature type="signal peptide" evidence="1">
    <location>
        <begin position="1"/>
        <end position="22"/>
    </location>
</feature>
<evidence type="ECO:0000256" key="1">
    <source>
        <dbReference type="SAM" id="SignalP"/>
    </source>
</evidence>
<protein>
    <recommendedName>
        <fullName evidence="4">DUF302 domain-containing protein</fullName>
    </recommendedName>
</protein>
<proteinExistence type="predicted"/>
<keyword evidence="3" id="KW-1185">Reference proteome</keyword>
<feature type="chain" id="PRO_5045250249" description="DUF302 domain-containing protein" evidence="1">
    <location>
        <begin position="23"/>
        <end position="272"/>
    </location>
</feature>
<dbReference type="Proteomes" id="UP000707245">
    <property type="component" value="Unassembled WGS sequence"/>
</dbReference>
<gene>
    <name evidence="2" type="ORF">EI167_20755</name>
</gene>
<dbReference type="RefSeq" id="WP_192543132.1">
    <property type="nucleotide sequence ID" value="NZ_RRZA01000115.1"/>
</dbReference>
<evidence type="ECO:0000313" key="3">
    <source>
        <dbReference type="Proteomes" id="UP000707245"/>
    </source>
</evidence>
<evidence type="ECO:0000313" key="2">
    <source>
        <dbReference type="EMBL" id="MBE0459812.1"/>
    </source>
</evidence>
<comment type="caution">
    <text evidence="2">The sequence shown here is derived from an EMBL/GenBank/DDBJ whole genome shotgun (WGS) entry which is preliminary data.</text>
</comment>
<organism evidence="2 3">
    <name type="scientific">Pseudoalteromonas prydzensis</name>
    <dbReference type="NCBI Taxonomy" id="182141"/>
    <lineage>
        <taxon>Bacteria</taxon>
        <taxon>Pseudomonadati</taxon>
        <taxon>Pseudomonadota</taxon>
        <taxon>Gammaproteobacteria</taxon>
        <taxon>Alteromonadales</taxon>
        <taxon>Pseudoalteromonadaceae</taxon>
        <taxon>Pseudoalteromonas</taxon>
    </lineage>
</organism>
<accession>A0ABR9FSM1</accession>